<dbReference type="NCBIfam" id="NF011765">
    <property type="entry name" value="PRK15219.1"/>
    <property type="match status" value="1"/>
</dbReference>
<name>A0A6M1SY22_9BACT</name>
<dbReference type="PANTHER" id="PTHR11002">
    <property type="entry name" value="CARBONIC ANHYDRASE"/>
    <property type="match status" value="1"/>
</dbReference>
<dbReference type="InterPro" id="IPR036874">
    <property type="entry name" value="Carbonic_anhydrase_sf"/>
</dbReference>
<dbReference type="SUPFAM" id="SSF53056">
    <property type="entry name" value="beta-carbonic anhydrase, cab"/>
    <property type="match status" value="1"/>
</dbReference>
<accession>A0A6M1SY22</accession>
<dbReference type="CDD" id="cd03378">
    <property type="entry name" value="beta_CA_cladeC"/>
    <property type="match status" value="1"/>
</dbReference>
<feature type="binding site" evidence="2">
    <location>
        <position position="95"/>
    </location>
    <ligand>
        <name>Zn(2+)</name>
        <dbReference type="ChEBI" id="CHEBI:29105"/>
    </ligand>
</feature>
<keyword evidence="4" id="KW-1185">Reference proteome</keyword>
<dbReference type="PANTHER" id="PTHR11002:SF79">
    <property type="entry name" value="CARBONIC ANHYDRASE 2"/>
    <property type="match status" value="1"/>
</dbReference>
<dbReference type="GO" id="GO:0008270">
    <property type="term" value="F:zinc ion binding"/>
    <property type="evidence" value="ECO:0007669"/>
    <property type="project" value="InterPro"/>
</dbReference>
<feature type="binding site" evidence="2">
    <location>
        <position position="97"/>
    </location>
    <ligand>
        <name>Zn(2+)</name>
        <dbReference type="ChEBI" id="CHEBI:29105"/>
    </ligand>
</feature>
<comment type="similarity">
    <text evidence="1">Belongs to the beta-class carbonic anhydrase family.</text>
</comment>
<dbReference type="InterPro" id="IPR001765">
    <property type="entry name" value="Carbonic_anhydrase"/>
</dbReference>
<dbReference type="Gene3D" id="3.40.1050.10">
    <property type="entry name" value="Carbonic anhydrase"/>
    <property type="match status" value="1"/>
</dbReference>
<dbReference type="PROSITE" id="PS51257">
    <property type="entry name" value="PROKAR_LIPOPROTEIN"/>
    <property type="match status" value="1"/>
</dbReference>
<feature type="binding site" evidence="2">
    <location>
        <position position="151"/>
    </location>
    <ligand>
        <name>Zn(2+)</name>
        <dbReference type="ChEBI" id="CHEBI:29105"/>
    </ligand>
</feature>
<keyword evidence="2" id="KW-0479">Metal-binding</keyword>
<dbReference type="Proteomes" id="UP000473278">
    <property type="component" value="Unassembled WGS sequence"/>
</dbReference>
<sequence length="244" mass="26792">MKVVNKISLWIYSALLFTFLIGCTSGNNSQTSSEETVPQVFTEEMQSETTPEEALEMLKTGNQRFVSGDLKYKDYRKQFEQTAKGQYPHSTVFACIDSRSSAEQFLDVGIGEIFKVRIAGNTVNEDVLGSMEFATQVAGSKVLAVIGHTSCGAVKGAIDDAELGHLTQLVDKIKPAMEQVPDSIQPRTSSNQEFVDMVTKNHIQNVLAEIQNRSEVISNQVESGSIKLVGGMYDLSTGEVTFFE</sequence>
<comment type="cofactor">
    <cofactor evidence="2">
        <name>Zn(2+)</name>
        <dbReference type="ChEBI" id="CHEBI:29105"/>
    </cofactor>
    <text evidence="2">Binds 1 zinc ion per subunit.</text>
</comment>
<evidence type="ECO:0000256" key="2">
    <source>
        <dbReference type="PIRSR" id="PIRSR601765-1"/>
    </source>
</evidence>
<dbReference type="SMART" id="SM00947">
    <property type="entry name" value="Pro_CA"/>
    <property type="match status" value="1"/>
</dbReference>
<evidence type="ECO:0000313" key="4">
    <source>
        <dbReference type="Proteomes" id="UP000473278"/>
    </source>
</evidence>
<comment type="caution">
    <text evidence="3">The sequence shown here is derived from an EMBL/GenBank/DDBJ whole genome shotgun (WGS) entry which is preliminary data.</text>
</comment>
<reference evidence="3 4" key="1">
    <citation type="submission" date="2020-02" db="EMBL/GenBank/DDBJ databases">
        <title>Balneolaceae bacterium YR4-1, complete genome.</title>
        <authorList>
            <person name="Li Y."/>
            <person name="Wu S."/>
        </authorList>
    </citation>
    <scope>NUCLEOTIDE SEQUENCE [LARGE SCALE GENOMIC DNA]</scope>
    <source>
        <strain evidence="3 4">YR4-1</strain>
    </source>
</reference>
<proteinExistence type="inferred from homology"/>
<keyword evidence="2" id="KW-0862">Zinc</keyword>
<dbReference type="GO" id="GO:0004089">
    <property type="term" value="F:carbonate dehydratase activity"/>
    <property type="evidence" value="ECO:0007669"/>
    <property type="project" value="InterPro"/>
</dbReference>
<dbReference type="EMBL" id="JAALLT010000004">
    <property type="protein sequence ID" value="NGP77962.1"/>
    <property type="molecule type" value="Genomic_DNA"/>
</dbReference>
<evidence type="ECO:0000256" key="1">
    <source>
        <dbReference type="ARBA" id="ARBA00006217"/>
    </source>
</evidence>
<gene>
    <name evidence="3" type="ORF">G3570_15035</name>
</gene>
<evidence type="ECO:0000313" key="3">
    <source>
        <dbReference type="EMBL" id="NGP77962.1"/>
    </source>
</evidence>
<protein>
    <submittedName>
        <fullName evidence="3">Carbonic anhydrase</fullName>
    </submittedName>
</protein>
<dbReference type="Pfam" id="PF00484">
    <property type="entry name" value="Pro_CA"/>
    <property type="match status" value="1"/>
</dbReference>
<organism evidence="3 4">
    <name type="scientific">Halalkalibaculum roseum</name>
    <dbReference type="NCBI Taxonomy" id="2709311"/>
    <lineage>
        <taxon>Bacteria</taxon>
        <taxon>Pseudomonadati</taxon>
        <taxon>Balneolota</taxon>
        <taxon>Balneolia</taxon>
        <taxon>Balneolales</taxon>
        <taxon>Balneolaceae</taxon>
        <taxon>Halalkalibaculum</taxon>
    </lineage>
</organism>
<feature type="binding site" evidence="2">
    <location>
        <position position="148"/>
    </location>
    <ligand>
        <name>Zn(2+)</name>
        <dbReference type="ChEBI" id="CHEBI:29105"/>
    </ligand>
</feature>
<dbReference type="RefSeq" id="WP_165143654.1">
    <property type="nucleotide sequence ID" value="NZ_JAALLT010000004.1"/>
</dbReference>
<dbReference type="AlphaFoldDB" id="A0A6M1SY22"/>